<comment type="similarity">
    <text evidence="1">Belongs to the peptidase S8 family.</text>
</comment>
<dbReference type="Proteomes" id="UP000636709">
    <property type="component" value="Unassembled WGS sequence"/>
</dbReference>
<evidence type="ECO:0000256" key="1">
    <source>
        <dbReference type="ARBA" id="ARBA00011073"/>
    </source>
</evidence>
<comment type="caution">
    <text evidence="3">The sequence shown here is derived from an EMBL/GenBank/DDBJ whole genome shotgun (WGS) entry which is preliminary data.</text>
</comment>
<proteinExistence type="inferred from homology"/>
<dbReference type="GO" id="GO:0006508">
    <property type="term" value="P:proteolysis"/>
    <property type="evidence" value="ECO:0007669"/>
    <property type="project" value="InterPro"/>
</dbReference>
<evidence type="ECO:0000313" key="4">
    <source>
        <dbReference type="Proteomes" id="UP000636709"/>
    </source>
</evidence>
<dbReference type="Gene3D" id="3.40.50.200">
    <property type="entry name" value="Peptidase S8/S53 domain"/>
    <property type="match status" value="1"/>
</dbReference>
<keyword evidence="4" id="KW-1185">Reference proteome</keyword>
<keyword evidence="2" id="KW-0732">Signal</keyword>
<reference evidence="3" key="1">
    <citation type="submission" date="2020-07" db="EMBL/GenBank/DDBJ databases">
        <title>Genome sequence and genetic diversity analysis of an under-domesticated orphan crop, white fonio (Digitaria exilis).</title>
        <authorList>
            <person name="Bennetzen J.L."/>
            <person name="Chen S."/>
            <person name="Ma X."/>
            <person name="Wang X."/>
            <person name="Yssel A.E.J."/>
            <person name="Chaluvadi S.R."/>
            <person name="Johnson M."/>
            <person name="Gangashetty P."/>
            <person name="Hamidou F."/>
            <person name="Sanogo M.D."/>
            <person name="Zwaenepoel A."/>
            <person name="Wallace J."/>
            <person name="Van De Peer Y."/>
            <person name="Van Deynze A."/>
        </authorList>
    </citation>
    <scope>NUCLEOTIDE SEQUENCE</scope>
    <source>
        <tissue evidence="3">Leaves</tissue>
    </source>
</reference>
<dbReference type="GO" id="GO:0004252">
    <property type="term" value="F:serine-type endopeptidase activity"/>
    <property type="evidence" value="ECO:0007669"/>
    <property type="project" value="InterPro"/>
</dbReference>
<protein>
    <recommendedName>
        <fullName evidence="5">Peptidase S8/S53 domain-containing protein</fullName>
    </recommendedName>
</protein>
<evidence type="ECO:0008006" key="5">
    <source>
        <dbReference type="Google" id="ProtNLM"/>
    </source>
</evidence>
<dbReference type="PANTHER" id="PTHR10795">
    <property type="entry name" value="PROPROTEIN CONVERTASE SUBTILISIN/KEXIN"/>
    <property type="match status" value="1"/>
</dbReference>
<dbReference type="SUPFAM" id="SSF52743">
    <property type="entry name" value="Subtilisin-like"/>
    <property type="match status" value="1"/>
</dbReference>
<evidence type="ECO:0000256" key="2">
    <source>
        <dbReference type="ARBA" id="ARBA00022729"/>
    </source>
</evidence>
<gene>
    <name evidence="3" type="ORF">HU200_046412</name>
</gene>
<dbReference type="InterPro" id="IPR045051">
    <property type="entry name" value="SBT"/>
</dbReference>
<dbReference type="OrthoDB" id="206201at2759"/>
<accession>A0A835AYF0</accession>
<sequence>MAATRRPRGRRALANVSYGGLAPARARGACRTPGWPSTRCAWAKFCSSADILAGFDDAIADGVDIISFSIGWHVPDAVLRICPSHRLLPRHEARGSHVGVGR</sequence>
<dbReference type="EMBL" id="JACEFO010002140">
    <property type="protein sequence ID" value="KAF8677869.1"/>
    <property type="molecule type" value="Genomic_DNA"/>
</dbReference>
<dbReference type="InterPro" id="IPR036852">
    <property type="entry name" value="Peptidase_S8/S53_dom_sf"/>
</dbReference>
<name>A0A835AYF0_9POAL</name>
<evidence type="ECO:0000313" key="3">
    <source>
        <dbReference type="EMBL" id="KAF8677869.1"/>
    </source>
</evidence>
<organism evidence="3 4">
    <name type="scientific">Digitaria exilis</name>
    <dbReference type="NCBI Taxonomy" id="1010633"/>
    <lineage>
        <taxon>Eukaryota</taxon>
        <taxon>Viridiplantae</taxon>
        <taxon>Streptophyta</taxon>
        <taxon>Embryophyta</taxon>
        <taxon>Tracheophyta</taxon>
        <taxon>Spermatophyta</taxon>
        <taxon>Magnoliopsida</taxon>
        <taxon>Liliopsida</taxon>
        <taxon>Poales</taxon>
        <taxon>Poaceae</taxon>
        <taxon>PACMAD clade</taxon>
        <taxon>Panicoideae</taxon>
        <taxon>Panicodae</taxon>
        <taxon>Paniceae</taxon>
        <taxon>Anthephorinae</taxon>
        <taxon>Digitaria</taxon>
    </lineage>
</organism>
<dbReference type="AlphaFoldDB" id="A0A835AYF0"/>